<protein>
    <submittedName>
        <fullName evidence="2">Uncharacterized protein</fullName>
    </submittedName>
</protein>
<accession>A0AAD1RTB1</accession>
<dbReference type="Proteomes" id="UP001295444">
    <property type="component" value="Chromosome 03"/>
</dbReference>
<organism evidence="2 3">
    <name type="scientific">Pelobates cultripes</name>
    <name type="common">Western spadefoot toad</name>
    <dbReference type="NCBI Taxonomy" id="61616"/>
    <lineage>
        <taxon>Eukaryota</taxon>
        <taxon>Metazoa</taxon>
        <taxon>Chordata</taxon>
        <taxon>Craniata</taxon>
        <taxon>Vertebrata</taxon>
        <taxon>Euteleostomi</taxon>
        <taxon>Amphibia</taxon>
        <taxon>Batrachia</taxon>
        <taxon>Anura</taxon>
        <taxon>Pelobatoidea</taxon>
        <taxon>Pelobatidae</taxon>
        <taxon>Pelobates</taxon>
    </lineage>
</organism>
<dbReference type="EMBL" id="OW240914">
    <property type="protein sequence ID" value="CAH2277714.1"/>
    <property type="molecule type" value="Genomic_DNA"/>
</dbReference>
<evidence type="ECO:0000313" key="3">
    <source>
        <dbReference type="Proteomes" id="UP001295444"/>
    </source>
</evidence>
<feature type="compositionally biased region" description="Low complexity" evidence="1">
    <location>
        <begin position="44"/>
        <end position="54"/>
    </location>
</feature>
<feature type="region of interest" description="Disordered" evidence="1">
    <location>
        <begin position="19"/>
        <end position="55"/>
    </location>
</feature>
<gene>
    <name evidence="2" type="ORF">PECUL_23A048002</name>
</gene>
<evidence type="ECO:0000313" key="2">
    <source>
        <dbReference type="EMBL" id="CAH2277714.1"/>
    </source>
</evidence>
<reference evidence="2" key="1">
    <citation type="submission" date="2022-03" db="EMBL/GenBank/DDBJ databases">
        <authorList>
            <person name="Alioto T."/>
            <person name="Alioto T."/>
            <person name="Gomez Garrido J."/>
        </authorList>
    </citation>
    <scope>NUCLEOTIDE SEQUENCE</scope>
</reference>
<feature type="non-terminal residue" evidence="2">
    <location>
        <position position="69"/>
    </location>
</feature>
<evidence type="ECO:0000256" key="1">
    <source>
        <dbReference type="SAM" id="MobiDB-lite"/>
    </source>
</evidence>
<sequence length="69" mass="7885">MERQLEMDYVELLNSCQPQGMDTEQENWLGDPDLPTYSWENAAEEPPASLPAAEVGDLIDWSWEDPQMA</sequence>
<proteinExistence type="predicted"/>
<name>A0AAD1RTB1_PELCU</name>
<keyword evidence="3" id="KW-1185">Reference proteome</keyword>
<dbReference type="AlphaFoldDB" id="A0AAD1RTB1"/>